<dbReference type="InterPro" id="IPR012341">
    <property type="entry name" value="6hp_glycosidase-like_sf"/>
</dbReference>
<feature type="chain" id="PRO_5046474317" evidence="2">
    <location>
        <begin position="21"/>
        <end position="399"/>
    </location>
</feature>
<sequence>MMKHPLTATLLIALATTALAPAPAAVAQTAPAAGQIRLNAPAPWNRRAILAIGEKVADYHIAELAGGSAYPKVKTGNRYPLDPKGWEQGAFLIGLAQFADFSREPRYRQMLIQRGVANDWALGDRLYHADDHMVGQTYFWAARNGIGDAAIAKMRATFDRVLSNPSTVDLKFERAAPKCVDRWCWCDALFMAPPAWLEMSKVTGDRRYRDFAMREFWATTDYLFDPSENLFFRDSSFFDEHDAKGRKLFWSRGNGWVLGGLARMIPLLDKGDPDRARLVELYRKIAGKLLSIQKPDGFWAPSLLADPAESLPESSGTAFYVYGLAWGVNEGLLDRATYLPAIRKGWTALTRTVHPDGRLGWVQAIGDRPMLVRYEDTHDYAVGAFLLAATQVDRLAPAR</sequence>
<organism evidence="3 4">
    <name type="scientific">Sphingomonas rustica</name>
    <dbReference type="NCBI Taxonomy" id="3103142"/>
    <lineage>
        <taxon>Bacteria</taxon>
        <taxon>Pseudomonadati</taxon>
        <taxon>Pseudomonadota</taxon>
        <taxon>Alphaproteobacteria</taxon>
        <taxon>Sphingomonadales</taxon>
        <taxon>Sphingomonadaceae</taxon>
        <taxon>Sphingomonas</taxon>
    </lineage>
</organism>
<dbReference type="SUPFAM" id="SSF48208">
    <property type="entry name" value="Six-hairpin glycosidases"/>
    <property type="match status" value="1"/>
</dbReference>
<dbReference type="PANTHER" id="PTHR33886:SF8">
    <property type="entry name" value="UNSATURATED RHAMNOGALACTURONAN HYDROLASE (EUROFUNG)"/>
    <property type="match status" value="1"/>
</dbReference>
<keyword evidence="2" id="KW-0732">Signal</keyword>
<protein>
    <submittedName>
        <fullName evidence="3">Glycoside hydrolase family 88 protein</fullName>
    </submittedName>
</protein>
<feature type="signal peptide" evidence="2">
    <location>
        <begin position="1"/>
        <end position="20"/>
    </location>
</feature>
<dbReference type="PANTHER" id="PTHR33886">
    <property type="entry name" value="UNSATURATED RHAMNOGALACTURONAN HYDROLASE (EUROFUNG)"/>
    <property type="match status" value="1"/>
</dbReference>
<dbReference type="EMBL" id="JBDIZK010000004">
    <property type="protein sequence ID" value="MEN3747058.1"/>
    <property type="molecule type" value="Genomic_DNA"/>
</dbReference>
<proteinExistence type="predicted"/>
<evidence type="ECO:0000313" key="3">
    <source>
        <dbReference type="EMBL" id="MEN3747058.1"/>
    </source>
</evidence>
<accession>A0ABV0B7T8</accession>
<keyword evidence="4" id="KW-1185">Reference proteome</keyword>
<dbReference type="Proteomes" id="UP001427805">
    <property type="component" value="Unassembled WGS sequence"/>
</dbReference>
<dbReference type="InterPro" id="IPR008928">
    <property type="entry name" value="6-hairpin_glycosidase_sf"/>
</dbReference>
<dbReference type="Gene3D" id="1.50.10.10">
    <property type="match status" value="1"/>
</dbReference>
<evidence type="ECO:0000256" key="2">
    <source>
        <dbReference type="SAM" id="SignalP"/>
    </source>
</evidence>
<evidence type="ECO:0000313" key="4">
    <source>
        <dbReference type="Proteomes" id="UP001427805"/>
    </source>
</evidence>
<gene>
    <name evidence="3" type="ORF">TPR58_07760</name>
</gene>
<dbReference type="GO" id="GO:0016787">
    <property type="term" value="F:hydrolase activity"/>
    <property type="evidence" value="ECO:0007669"/>
    <property type="project" value="UniProtKB-KW"/>
</dbReference>
<reference evidence="3 4" key="1">
    <citation type="submission" date="2024-05" db="EMBL/GenBank/DDBJ databases">
        <title>Sphingomonas sp. HF-S3 16S ribosomal RNA gene Genome sequencing and assembly.</title>
        <authorList>
            <person name="Lee H."/>
        </authorList>
    </citation>
    <scope>NUCLEOTIDE SEQUENCE [LARGE SCALE GENOMIC DNA]</scope>
    <source>
        <strain evidence="3 4">HF-S3</strain>
    </source>
</reference>
<dbReference type="InterPro" id="IPR052043">
    <property type="entry name" value="PolySaccharide_Degr_Enz"/>
</dbReference>
<keyword evidence="1 3" id="KW-0378">Hydrolase</keyword>
<evidence type="ECO:0000256" key="1">
    <source>
        <dbReference type="ARBA" id="ARBA00022801"/>
    </source>
</evidence>
<name>A0ABV0B7T8_9SPHN</name>
<dbReference type="Pfam" id="PF07470">
    <property type="entry name" value="Glyco_hydro_88"/>
    <property type="match status" value="1"/>
</dbReference>
<dbReference type="InterPro" id="IPR010905">
    <property type="entry name" value="Glyco_hydro_88"/>
</dbReference>
<dbReference type="RefSeq" id="WP_346246062.1">
    <property type="nucleotide sequence ID" value="NZ_JBDIZK010000004.1"/>
</dbReference>
<comment type="caution">
    <text evidence="3">The sequence shown here is derived from an EMBL/GenBank/DDBJ whole genome shotgun (WGS) entry which is preliminary data.</text>
</comment>